<evidence type="ECO:0000256" key="1">
    <source>
        <dbReference type="ARBA" id="ARBA00004434"/>
    </source>
</evidence>
<keyword evidence="3" id="KW-0812">Transmembrane</keyword>
<dbReference type="GeneID" id="116302887"/>
<evidence type="ECO:0000256" key="3">
    <source>
        <dbReference type="ARBA" id="ARBA00022692"/>
    </source>
</evidence>
<dbReference type="OrthoDB" id="5948578at2759"/>
<dbReference type="PANTHER" id="PTHR31816:SF3">
    <property type="entry name" value="MICOS COMPLEX SUBUNIT MIC13"/>
    <property type="match status" value="1"/>
</dbReference>
<evidence type="ECO:0000313" key="8">
    <source>
        <dbReference type="Proteomes" id="UP000515163"/>
    </source>
</evidence>
<dbReference type="GO" id="GO:0061617">
    <property type="term" value="C:MICOS complex"/>
    <property type="evidence" value="ECO:0007669"/>
    <property type="project" value="TreeGrafter"/>
</dbReference>
<keyword evidence="4" id="KW-0999">Mitochondrion inner membrane</keyword>
<organism evidence="8 9">
    <name type="scientific">Actinia tenebrosa</name>
    <name type="common">Australian red waratah sea anemone</name>
    <dbReference type="NCBI Taxonomy" id="6105"/>
    <lineage>
        <taxon>Eukaryota</taxon>
        <taxon>Metazoa</taxon>
        <taxon>Cnidaria</taxon>
        <taxon>Anthozoa</taxon>
        <taxon>Hexacorallia</taxon>
        <taxon>Actiniaria</taxon>
        <taxon>Actiniidae</taxon>
        <taxon>Actinia</taxon>
    </lineage>
</organism>
<dbReference type="RefSeq" id="XP_031568143.1">
    <property type="nucleotide sequence ID" value="XM_031712283.1"/>
</dbReference>
<keyword evidence="7" id="KW-0472">Membrane</keyword>
<dbReference type="AlphaFoldDB" id="A0A6P8IP45"/>
<sequence>MAGFIKFVVKCGIAGGIVYGVASQDLFSSQDRAISSFKQLKSTTQSNLPIDAPEQLPSKSDVRQKWNAGVQYVFSSLDKAPDTIKDLSSKGIKKTKDFVKEQMK</sequence>
<dbReference type="FunCoup" id="A0A6P8IP45">
    <property type="interactions" value="447"/>
</dbReference>
<dbReference type="Proteomes" id="UP000515163">
    <property type="component" value="Unplaced"/>
</dbReference>
<keyword evidence="6" id="KW-0496">Mitochondrion</keyword>
<dbReference type="KEGG" id="aten:116302887"/>
<protein>
    <submittedName>
        <fullName evidence="9">Uncharacterized protein LOC116302887 isoform X1</fullName>
    </submittedName>
</protein>
<comment type="subcellular location">
    <subcellularLocation>
        <location evidence="1">Mitochondrion inner membrane</location>
        <topology evidence="1">Single-pass membrane protein</topology>
    </subcellularLocation>
</comment>
<accession>A0A6P8IP45</accession>
<keyword evidence="8" id="KW-1185">Reference proteome</keyword>
<evidence type="ECO:0000313" key="9">
    <source>
        <dbReference type="RefSeq" id="XP_031568143.1"/>
    </source>
</evidence>
<proteinExistence type="inferred from homology"/>
<dbReference type="PANTHER" id="PTHR31816">
    <property type="entry name" value="MICOS COMPLEX SUBUNIT MIC13"/>
    <property type="match status" value="1"/>
</dbReference>
<name>A0A6P8IP45_ACTTE</name>
<dbReference type="InterPro" id="IPR026769">
    <property type="entry name" value="Mic13"/>
</dbReference>
<evidence type="ECO:0000256" key="5">
    <source>
        <dbReference type="ARBA" id="ARBA00022989"/>
    </source>
</evidence>
<evidence type="ECO:0000256" key="6">
    <source>
        <dbReference type="ARBA" id="ARBA00023128"/>
    </source>
</evidence>
<gene>
    <name evidence="9" type="primary">LOC116302887</name>
</gene>
<dbReference type="GO" id="GO:0042407">
    <property type="term" value="P:cristae formation"/>
    <property type="evidence" value="ECO:0007669"/>
    <property type="project" value="TreeGrafter"/>
</dbReference>
<evidence type="ECO:0000256" key="7">
    <source>
        <dbReference type="ARBA" id="ARBA00023136"/>
    </source>
</evidence>
<dbReference type="InParanoid" id="A0A6P8IP45"/>
<comment type="similarity">
    <text evidence="2">Belongs to the MICOS complex subunit Mic13 family.</text>
</comment>
<evidence type="ECO:0000256" key="4">
    <source>
        <dbReference type="ARBA" id="ARBA00022792"/>
    </source>
</evidence>
<reference evidence="9" key="1">
    <citation type="submission" date="2025-08" db="UniProtKB">
        <authorList>
            <consortium name="RefSeq"/>
        </authorList>
    </citation>
    <scope>IDENTIFICATION</scope>
    <source>
        <tissue evidence="9">Tentacle</tissue>
    </source>
</reference>
<keyword evidence="5" id="KW-1133">Transmembrane helix</keyword>
<dbReference type="GO" id="GO:0044284">
    <property type="term" value="C:mitochondrial crista junction"/>
    <property type="evidence" value="ECO:0007669"/>
    <property type="project" value="TreeGrafter"/>
</dbReference>
<evidence type="ECO:0000256" key="2">
    <source>
        <dbReference type="ARBA" id="ARBA00006771"/>
    </source>
</evidence>